<evidence type="ECO:0000256" key="13">
    <source>
        <dbReference type="RuleBase" id="RU003694"/>
    </source>
</evidence>
<dbReference type="EMBL" id="JPSL02000037">
    <property type="protein sequence ID" value="KGQ20918.1"/>
    <property type="molecule type" value="Genomic_DNA"/>
</dbReference>
<keyword evidence="16" id="KW-1185">Reference proteome</keyword>
<reference evidence="15 16" key="1">
    <citation type="journal article" date="2015" name="Genome Announc.">
        <title>Draft Genome Sequence of the Thermophile Thermus filiformis ATCC 43280, Producer of Carotenoid-(Di)glucoside-Branched Fatty Acid (Di)esters and Source of Hyperthermostable Enzymes of Biotechnological Interest.</title>
        <authorList>
            <person name="Mandelli F."/>
            <person name="Oliveira Ramires B."/>
            <person name="Couger M.B."/>
            <person name="Paixao D.A."/>
            <person name="Camilo C.M."/>
            <person name="Polikarpov I."/>
            <person name="Prade R."/>
            <person name="Riano-Pachon D.M."/>
            <person name="Squina F.M."/>
        </authorList>
    </citation>
    <scope>NUCLEOTIDE SEQUENCE [LARGE SCALE GENOMIC DNA]</scope>
    <source>
        <strain evidence="15 16">ATCC 43280</strain>
    </source>
</reference>
<dbReference type="InterPro" id="IPR000794">
    <property type="entry name" value="Beta-ketoacyl_synthase"/>
</dbReference>
<dbReference type="InterPro" id="IPR020841">
    <property type="entry name" value="PKS_Beta-ketoAc_synthase_dom"/>
</dbReference>
<evidence type="ECO:0000256" key="8">
    <source>
        <dbReference type="ARBA" id="ARBA00023098"/>
    </source>
</evidence>
<accession>A0A0A2WM74</accession>
<comment type="pathway">
    <text evidence="1 11">Lipid metabolism; fatty acid biosynthesis.</text>
</comment>
<dbReference type="UniPathway" id="UPA00094"/>
<evidence type="ECO:0000256" key="6">
    <source>
        <dbReference type="ARBA" id="ARBA00022679"/>
    </source>
</evidence>
<dbReference type="SMART" id="SM00825">
    <property type="entry name" value="PKS_KS"/>
    <property type="match status" value="1"/>
</dbReference>
<protein>
    <recommendedName>
        <fullName evidence="4 11">3-oxoacyl-[acyl-carrier-protein] synthase 2</fullName>
        <ecNumber evidence="3 11">2.3.1.179</ecNumber>
    </recommendedName>
</protein>
<dbReference type="Pfam" id="PF00109">
    <property type="entry name" value="ketoacyl-synt"/>
    <property type="match status" value="1"/>
</dbReference>
<dbReference type="InterPro" id="IPR014031">
    <property type="entry name" value="Ketoacyl_synth_C"/>
</dbReference>
<evidence type="ECO:0000256" key="4">
    <source>
        <dbReference type="ARBA" id="ARBA00014657"/>
    </source>
</evidence>
<comment type="catalytic activity">
    <reaction evidence="11">
        <text>a fatty acyl-[ACP] + malonyl-[ACP] + H(+) = a 3-oxoacyl-[ACP] + holo-[ACP] + CO2</text>
        <dbReference type="Rhea" id="RHEA:22836"/>
        <dbReference type="Rhea" id="RHEA-COMP:9623"/>
        <dbReference type="Rhea" id="RHEA-COMP:9685"/>
        <dbReference type="Rhea" id="RHEA-COMP:9916"/>
        <dbReference type="Rhea" id="RHEA-COMP:14125"/>
        <dbReference type="ChEBI" id="CHEBI:15378"/>
        <dbReference type="ChEBI" id="CHEBI:16526"/>
        <dbReference type="ChEBI" id="CHEBI:64479"/>
        <dbReference type="ChEBI" id="CHEBI:78449"/>
        <dbReference type="ChEBI" id="CHEBI:78776"/>
        <dbReference type="ChEBI" id="CHEBI:138651"/>
    </reaction>
</comment>
<evidence type="ECO:0000256" key="11">
    <source>
        <dbReference type="PIRNR" id="PIRNR000447"/>
    </source>
</evidence>
<dbReference type="CDD" id="cd00834">
    <property type="entry name" value="KAS_I_II"/>
    <property type="match status" value="1"/>
</dbReference>
<dbReference type="Pfam" id="PF02801">
    <property type="entry name" value="Ketoacyl-synt_C"/>
    <property type="match status" value="1"/>
</dbReference>
<comment type="catalytic activity">
    <reaction evidence="11">
        <text>(9Z)-hexadecenoyl-[ACP] + malonyl-[ACP] + H(+) = 3-oxo-(11Z)-octadecenoyl-[ACP] + holo-[ACP] + CO2</text>
        <dbReference type="Rhea" id="RHEA:55040"/>
        <dbReference type="Rhea" id="RHEA-COMP:9623"/>
        <dbReference type="Rhea" id="RHEA-COMP:9685"/>
        <dbReference type="Rhea" id="RHEA-COMP:10800"/>
        <dbReference type="Rhea" id="RHEA-COMP:14074"/>
        <dbReference type="ChEBI" id="CHEBI:15378"/>
        <dbReference type="ChEBI" id="CHEBI:16526"/>
        <dbReference type="ChEBI" id="CHEBI:64479"/>
        <dbReference type="ChEBI" id="CHEBI:78449"/>
        <dbReference type="ChEBI" id="CHEBI:83989"/>
        <dbReference type="ChEBI" id="CHEBI:138538"/>
        <dbReference type="EC" id="2.3.1.179"/>
    </reaction>
</comment>
<evidence type="ECO:0000313" key="16">
    <source>
        <dbReference type="Proteomes" id="UP000030364"/>
    </source>
</evidence>
<comment type="caution">
    <text evidence="15">The sequence shown here is derived from an EMBL/GenBank/DDBJ whole genome shotgun (WGS) entry which is preliminary data.</text>
</comment>
<evidence type="ECO:0000256" key="12">
    <source>
        <dbReference type="PIRSR" id="PIRSR000447-1"/>
    </source>
</evidence>
<dbReference type="STRING" id="276.THFILI_03520"/>
<dbReference type="NCBIfam" id="NF004970">
    <property type="entry name" value="PRK06333.1"/>
    <property type="match status" value="1"/>
</dbReference>
<evidence type="ECO:0000256" key="3">
    <source>
        <dbReference type="ARBA" id="ARBA00012356"/>
    </source>
</evidence>
<comment type="similarity">
    <text evidence="2 11 13">Belongs to the thiolase-like superfamily. Beta-ketoacyl-ACP synthases family.</text>
</comment>
<dbReference type="GO" id="GO:0004315">
    <property type="term" value="F:3-oxoacyl-[acyl-carrier-protein] synthase activity"/>
    <property type="evidence" value="ECO:0007669"/>
    <property type="project" value="UniProtKB-UniRule"/>
</dbReference>
<dbReference type="PANTHER" id="PTHR11712">
    <property type="entry name" value="POLYKETIDE SYNTHASE-RELATED"/>
    <property type="match status" value="1"/>
</dbReference>
<feature type="active site" description="For beta-ketoacyl synthase activity" evidence="12">
    <location>
        <position position="161"/>
    </location>
</feature>
<dbReference type="SUPFAM" id="SSF53901">
    <property type="entry name" value="Thiolase-like"/>
    <property type="match status" value="2"/>
</dbReference>
<evidence type="ECO:0000313" key="15">
    <source>
        <dbReference type="EMBL" id="KGQ20918.1"/>
    </source>
</evidence>
<dbReference type="GO" id="GO:0006633">
    <property type="term" value="P:fatty acid biosynthetic process"/>
    <property type="evidence" value="ECO:0007669"/>
    <property type="project" value="UniProtKB-UniRule"/>
</dbReference>
<feature type="domain" description="Ketosynthase family 3 (KS3)" evidence="14">
    <location>
        <begin position="1"/>
        <end position="407"/>
    </location>
</feature>
<dbReference type="GO" id="GO:0005829">
    <property type="term" value="C:cytosol"/>
    <property type="evidence" value="ECO:0007669"/>
    <property type="project" value="TreeGrafter"/>
</dbReference>
<evidence type="ECO:0000256" key="9">
    <source>
        <dbReference type="ARBA" id="ARBA00023160"/>
    </source>
</evidence>
<dbReference type="PROSITE" id="PS52004">
    <property type="entry name" value="KS3_2"/>
    <property type="match status" value="1"/>
</dbReference>
<organism evidence="15 16">
    <name type="scientific">Thermus filiformis</name>
    <dbReference type="NCBI Taxonomy" id="276"/>
    <lineage>
        <taxon>Bacteria</taxon>
        <taxon>Thermotogati</taxon>
        <taxon>Deinococcota</taxon>
        <taxon>Deinococci</taxon>
        <taxon>Thermales</taxon>
        <taxon>Thermaceae</taxon>
        <taxon>Thermus</taxon>
    </lineage>
</organism>
<dbReference type="InterPro" id="IPR016039">
    <property type="entry name" value="Thiolase-like"/>
</dbReference>
<dbReference type="InterPro" id="IPR017568">
    <property type="entry name" value="3-oxoacyl-ACP_synth-2"/>
</dbReference>
<comment type="function">
    <text evidence="11">Involved in the type II fatty acid elongation cycle. Catalyzes the elongation of a wide range of acyl-ACP by the addition of two carbons from malonyl-ACP to an acyl acceptor. Can efficiently catalyze the conversion of palmitoleoyl-ACP (cis-hexadec-9-enoyl-ACP) to cis-vaccenoyl-ACP (cis-octadec-11-enoyl-ACP), an essential step in the thermal regulation of fatty acid composition.</text>
</comment>
<dbReference type="PANTHER" id="PTHR11712:SF336">
    <property type="entry name" value="3-OXOACYL-[ACYL-CARRIER-PROTEIN] SYNTHASE, MITOCHONDRIAL"/>
    <property type="match status" value="1"/>
</dbReference>
<proteinExistence type="inferred from homology"/>
<evidence type="ECO:0000259" key="14">
    <source>
        <dbReference type="PROSITE" id="PS52004"/>
    </source>
</evidence>
<keyword evidence="9 11" id="KW-0275">Fatty acid biosynthesis</keyword>
<dbReference type="PATRIC" id="fig|276.5.peg.2290"/>
<dbReference type="EC" id="2.3.1.179" evidence="3 11"/>
<evidence type="ECO:0000256" key="10">
    <source>
        <dbReference type="ARBA" id="ARBA00023315"/>
    </source>
</evidence>
<keyword evidence="6 11" id="KW-0808">Transferase</keyword>
<dbReference type="NCBIfam" id="NF005589">
    <property type="entry name" value="PRK07314.1"/>
    <property type="match status" value="1"/>
</dbReference>
<keyword evidence="10 11" id="KW-0012">Acyltransferase</keyword>
<dbReference type="InterPro" id="IPR014030">
    <property type="entry name" value="Ketoacyl_synth_N"/>
</dbReference>
<dbReference type="Proteomes" id="UP000030364">
    <property type="component" value="Unassembled WGS sequence"/>
</dbReference>
<dbReference type="FunFam" id="3.40.47.10:FF:000009">
    <property type="entry name" value="3-oxoacyl-[acyl-carrier-protein] synthase 2"/>
    <property type="match status" value="1"/>
</dbReference>
<sequence>MRRVVITGLGPVSPIGVGAEAFHKAQLEGRSGIRRITRFDASALPVQIAGEVDVEVEAYLDKRELRRLDRFVQLALVAAELALKDAGLEVDRLDPTRVGTLVGSGIGGMETWEAQSRVFLEKGPNRISPFFIPMMIANMASAQIAMRYGFMGPSSTVVTACATGSDALGSALRMIQLGEADVVFAGGTEAAVTPMAIGAFGVMRALSTRNEEPQKASRPFTKSRDGFVLSEGAGVLVLEEYEHARRRGARIYAEVVGFGRSADAHHITEPHPEGKGAALAMRAALKDAGVPPEKVGYINAHGTSTPVGDRAEVLAIKQVFGEHAKRLAVSSTKSMTGHLLGAAGAVEAIATAQALYFGILPPTINLEDPDPELDLDFVPEPREARLEYALSNSFAFGGQNAVLAFRKVE</sequence>
<dbReference type="AlphaFoldDB" id="A0A0A2WM74"/>
<name>A0A0A2WM74_THEFI</name>
<keyword evidence="7" id="KW-0276">Fatty acid metabolism</keyword>
<gene>
    <name evidence="15" type="ORF">THFILI_03520</name>
</gene>
<dbReference type="PIRSF" id="PIRSF000447">
    <property type="entry name" value="KAS_II"/>
    <property type="match status" value="1"/>
</dbReference>
<evidence type="ECO:0000256" key="1">
    <source>
        <dbReference type="ARBA" id="ARBA00005194"/>
    </source>
</evidence>
<evidence type="ECO:0000256" key="7">
    <source>
        <dbReference type="ARBA" id="ARBA00022832"/>
    </source>
</evidence>
<evidence type="ECO:0000256" key="2">
    <source>
        <dbReference type="ARBA" id="ARBA00008467"/>
    </source>
</evidence>
<dbReference type="Gene3D" id="3.40.47.10">
    <property type="match status" value="1"/>
</dbReference>
<evidence type="ECO:0000256" key="5">
    <source>
        <dbReference type="ARBA" id="ARBA00022516"/>
    </source>
</evidence>
<dbReference type="RefSeq" id="WP_038067521.1">
    <property type="nucleotide sequence ID" value="NZ_JPSL02000037.1"/>
</dbReference>
<dbReference type="NCBIfam" id="TIGR03150">
    <property type="entry name" value="fabF"/>
    <property type="match status" value="1"/>
</dbReference>
<dbReference type="InterPro" id="IPR018201">
    <property type="entry name" value="Ketoacyl_synth_AS"/>
</dbReference>
<keyword evidence="5 11" id="KW-0444">Lipid biosynthesis</keyword>
<dbReference type="PROSITE" id="PS00606">
    <property type="entry name" value="KS3_1"/>
    <property type="match status" value="1"/>
</dbReference>
<keyword evidence="8" id="KW-0443">Lipid metabolism</keyword>
<dbReference type="OrthoDB" id="9808669at2"/>